<dbReference type="Gene3D" id="1.10.530.10">
    <property type="match status" value="1"/>
</dbReference>
<evidence type="ECO:0000313" key="3">
    <source>
        <dbReference type="EMBL" id="EKE26662.1"/>
    </source>
</evidence>
<feature type="domain" description="Transglycosylase SLT" evidence="2">
    <location>
        <begin position="89"/>
        <end position="194"/>
    </location>
</feature>
<dbReference type="PANTHER" id="PTHR37423:SF2">
    <property type="entry name" value="MEMBRANE-BOUND LYTIC MUREIN TRANSGLYCOSYLASE C"/>
    <property type="match status" value="1"/>
</dbReference>
<dbReference type="SUPFAM" id="SSF53955">
    <property type="entry name" value="Lysozyme-like"/>
    <property type="match status" value="1"/>
</dbReference>
<dbReference type="PANTHER" id="PTHR37423">
    <property type="entry name" value="SOLUBLE LYTIC MUREIN TRANSGLYCOSYLASE-RELATED"/>
    <property type="match status" value="1"/>
</dbReference>
<protein>
    <submittedName>
        <fullName evidence="3">Lytic transglycosylase catalytic</fullName>
    </submittedName>
</protein>
<sequence length="292" mass="35830">MKYKIILWVSAFLFILSLFFFFESNKKLDKLDMSKVIDYSDINFAWEKVNFDSKNFFNKEKLDKELNITRFNIYQFVLYHKREPVYFPIIEKKLKEAWIPDDFKYLAVAESWLKNDALSDSNAGWIWQFIPETAKRHWLIINDSIDERYNFEKETDAAIRYFKKLHLDFWNWTLAAAAYNRGENWLRRALDDQKVNSYYDLYLNAETARYIWRILAIKYLMINKYEIFNQEDLWIQYTVPKTKEIFVSDKIDNLKSWSQERWISYSSLKQLNQWIIWDNLPKWNWSIKVLNY</sequence>
<accession>K2FXR1</accession>
<feature type="transmembrane region" description="Helical" evidence="1">
    <location>
        <begin position="6"/>
        <end position="22"/>
    </location>
</feature>
<comment type="caution">
    <text evidence="3">The sequence shown here is derived from an EMBL/GenBank/DDBJ whole genome shotgun (WGS) entry which is preliminary data.</text>
</comment>
<reference evidence="3" key="1">
    <citation type="journal article" date="2012" name="Science">
        <title>Fermentation, hydrogen, and sulfur metabolism in multiple uncultivated bacterial phyla.</title>
        <authorList>
            <person name="Wrighton K.C."/>
            <person name="Thomas B.C."/>
            <person name="Sharon I."/>
            <person name="Miller C.S."/>
            <person name="Castelle C.J."/>
            <person name="VerBerkmoes N.C."/>
            <person name="Wilkins M.J."/>
            <person name="Hettich R.L."/>
            <person name="Lipton M.S."/>
            <person name="Williams K.H."/>
            <person name="Long P.E."/>
            <person name="Banfield J.F."/>
        </authorList>
    </citation>
    <scope>NUCLEOTIDE SEQUENCE [LARGE SCALE GENOMIC DNA]</scope>
</reference>
<keyword evidence="1" id="KW-0472">Membrane</keyword>
<dbReference type="AlphaFoldDB" id="K2FXR1"/>
<dbReference type="EMBL" id="AMFJ01000717">
    <property type="protein sequence ID" value="EKE26662.1"/>
    <property type="molecule type" value="Genomic_DNA"/>
</dbReference>
<evidence type="ECO:0000256" key="1">
    <source>
        <dbReference type="SAM" id="Phobius"/>
    </source>
</evidence>
<keyword evidence="1" id="KW-1133">Transmembrane helix</keyword>
<evidence type="ECO:0000259" key="2">
    <source>
        <dbReference type="Pfam" id="PF01464"/>
    </source>
</evidence>
<dbReference type="Pfam" id="PF01464">
    <property type="entry name" value="SLT"/>
    <property type="match status" value="1"/>
</dbReference>
<proteinExistence type="predicted"/>
<name>K2FXR1_9BACT</name>
<dbReference type="CDD" id="cd16894">
    <property type="entry name" value="MltD-like"/>
    <property type="match status" value="1"/>
</dbReference>
<dbReference type="InterPro" id="IPR023346">
    <property type="entry name" value="Lysozyme-like_dom_sf"/>
</dbReference>
<keyword evidence="1" id="KW-0812">Transmembrane</keyword>
<dbReference type="InterPro" id="IPR008258">
    <property type="entry name" value="Transglycosylase_SLT_dom_1"/>
</dbReference>
<organism evidence="3">
    <name type="scientific">uncultured bacterium</name>
    <name type="common">gcode 4</name>
    <dbReference type="NCBI Taxonomy" id="1234023"/>
    <lineage>
        <taxon>Bacteria</taxon>
        <taxon>environmental samples</taxon>
    </lineage>
</organism>
<gene>
    <name evidence="3" type="ORF">ACD_4C00201G0001</name>
</gene>